<dbReference type="InterPro" id="IPR050835">
    <property type="entry name" value="ABC_transporter_sub-D"/>
</dbReference>
<evidence type="ECO:0000256" key="5">
    <source>
        <dbReference type="ARBA" id="ARBA00023136"/>
    </source>
</evidence>
<dbReference type="PANTHER" id="PTHR11384:SF59">
    <property type="entry name" value="LYSOSOMAL COBALAMIN TRANSPORTER ABCD4"/>
    <property type="match status" value="1"/>
</dbReference>
<keyword evidence="5 6" id="KW-0472">Membrane</keyword>
<dbReference type="SUPFAM" id="SSF90123">
    <property type="entry name" value="ABC transporter transmembrane region"/>
    <property type="match status" value="1"/>
</dbReference>
<dbReference type="GO" id="GO:0005524">
    <property type="term" value="F:ATP binding"/>
    <property type="evidence" value="ECO:0007669"/>
    <property type="project" value="UniProtKB-KW"/>
</dbReference>
<name>A0A858RGH2_9BACT</name>
<evidence type="ECO:0000256" key="1">
    <source>
        <dbReference type="ARBA" id="ARBA00004651"/>
    </source>
</evidence>
<evidence type="ECO:0000313" key="9">
    <source>
        <dbReference type="EMBL" id="QJE95691.1"/>
    </source>
</evidence>
<dbReference type="PROSITE" id="PS50893">
    <property type="entry name" value="ABC_TRANSPORTER_2"/>
    <property type="match status" value="1"/>
</dbReference>
<keyword evidence="4 6" id="KW-1133">Transmembrane helix</keyword>
<dbReference type="PROSITE" id="PS50929">
    <property type="entry name" value="ABC_TM1F"/>
    <property type="match status" value="1"/>
</dbReference>
<evidence type="ECO:0000256" key="4">
    <source>
        <dbReference type="ARBA" id="ARBA00022989"/>
    </source>
</evidence>
<dbReference type="EMBL" id="CP051774">
    <property type="protein sequence ID" value="QJE95691.1"/>
    <property type="molecule type" value="Genomic_DNA"/>
</dbReference>
<evidence type="ECO:0000259" key="8">
    <source>
        <dbReference type="PROSITE" id="PS50929"/>
    </source>
</evidence>
<keyword evidence="10" id="KW-1185">Reference proteome</keyword>
<feature type="transmembrane region" description="Helical" evidence="6">
    <location>
        <begin position="176"/>
        <end position="196"/>
    </location>
</feature>
<sequence length="569" mass="62884">MPDKKAAVSRETLYRLGRVVRMFLRSKTGSRARWLLAGLLTLMLMINGMNVLNSYVGRDFFSAIEARDHAGFVRQAWLYVAVFAGSTVVAVFFRFCEERLALLWREWQTQRVVRGYLDKHIYLHLKETGSITNPDQRMTEDIRALTTTSLSFLLMILNGTFTTISFSGVLWSISPILFAVAVIYAAAGSCLTFWLGRPLIQLNYQQADREADFRSELIYVHQNAEGLAFTRDESRMKDRLAARIDQLVGNFRKIISVNRNLNFFTGGYNYMIQLIPALFVAPMFIAGGVEFGVIGQSTMAFATLVGAFSLVVTQFQSISSYASVVARLSELVDASESAVVRDSKSCLDCKMDAERIIYSRLCLRASDTDERLLLENLDATFVPGRTVLVTGPNPSAKMALFRATAGLHEAGSGSIQRPPLAKMAFVLEQPYLPPGSLREVLTPPGVEPLPDATILGILDELKLEVPGSTKHDFDSQRRWDDVLNLGEGQLLAIARALLSAPEFIFLDHLESALDSDEFALVRAAISRHGASAVVFSDGRSGGNGYDAVLHIAADGSWKWEEKTAAPPAV</sequence>
<dbReference type="KEGG" id="luo:HHL09_07795"/>
<keyword evidence="9" id="KW-0547">Nucleotide-binding</keyword>
<dbReference type="Pfam" id="PF00005">
    <property type="entry name" value="ABC_tran"/>
    <property type="match status" value="1"/>
</dbReference>
<dbReference type="RefSeq" id="WP_169454004.1">
    <property type="nucleotide sequence ID" value="NZ_CP051774.1"/>
</dbReference>
<dbReference type="InterPro" id="IPR011527">
    <property type="entry name" value="ABC1_TM_dom"/>
</dbReference>
<feature type="transmembrane region" description="Helical" evidence="6">
    <location>
        <begin position="34"/>
        <end position="56"/>
    </location>
</feature>
<dbReference type="Gene3D" id="3.40.50.300">
    <property type="entry name" value="P-loop containing nucleotide triphosphate hydrolases"/>
    <property type="match status" value="1"/>
</dbReference>
<keyword evidence="9" id="KW-0067">ATP-binding</keyword>
<evidence type="ECO:0000313" key="10">
    <source>
        <dbReference type="Proteomes" id="UP000501812"/>
    </source>
</evidence>
<reference evidence="9 10" key="1">
    <citation type="submission" date="2020-04" db="EMBL/GenBank/DDBJ databases">
        <title>Luteolibacter sp. G-1-1-1 isolated from soil.</title>
        <authorList>
            <person name="Dahal R.H."/>
        </authorList>
    </citation>
    <scope>NUCLEOTIDE SEQUENCE [LARGE SCALE GENOMIC DNA]</scope>
    <source>
        <strain evidence="9 10">G-1-1-1</strain>
    </source>
</reference>
<keyword evidence="2" id="KW-0813">Transport</keyword>
<dbReference type="InterPro" id="IPR003439">
    <property type="entry name" value="ABC_transporter-like_ATP-bd"/>
</dbReference>
<dbReference type="GO" id="GO:0016887">
    <property type="term" value="F:ATP hydrolysis activity"/>
    <property type="evidence" value="ECO:0007669"/>
    <property type="project" value="InterPro"/>
</dbReference>
<proteinExistence type="predicted"/>
<dbReference type="InterPro" id="IPR027417">
    <property type="entry name" value="P-loop_NTPase"/>
</dbReference>
<protein>
    <submittedName>
        <fullName evidence="9">ABC transporter ATP-binding protein/permease</fullName>
    </submittedName>
</protein>
<dbReference type="SUPFAM" id="SSF52540">
    <property type="entry name" value="P-loop containing nucleoside triphosphate hydrolases"/>
    <property type="match status" value="1"/>
</dbReference>
<dbReference type="GO" id="GO:0140359">
    <property type="term" value="F:ABC-type transporter activity"/>
    <property type="evidence" value="ECO:0007669"/>
    <property type="project" value="InterPro"/>
</dbReference>
<dbReference type="GO" id="GO:0005886">
    <property type="term" value="C:plasma membrane"/>
    <property type="evidence" value="ECO:0007669"/>
    <property type="project" value="UniProtKB-SubCell"/>
</dbReference>
<gene>
    <name evidence="9" type="ORF">HHL09_07795</name>
</gene>
<feature type="domain" description="ABC transmembrane type-1" evidence="8">
    <location>
        <begin position="37"/>
        <end position="320"/>
    </location>
</feature>
<comment type="subcellular location">
    <subcellularLocation>
        <location evidence="1">Cell membrane</location>
        <topology evidence="1">Multi-pass membrane protein</topology>
    </subcellularLocation>
</comment>
<dbReference type="PANTHER" id="PTHR11384">
    <property type="entry name" value="ATP-BINDING CASSETTE, SUB-FAMILY D MEMBER"/>
    <property type="match status" value="1"/>
</dbReference>
<dbReference type="Pfam" id="PF06472">
    <property type="entry name" value="ABC_membrane_2"/>
    <property type="match status" value="1"/>
</dbReference>
<dbReference type="AlphaFoldDB" id="A0A858RGH2"/>
<feature type="domain" description="ABC transporter" evidence="7">
    <location>
        <begin position="351"/>
        <end position="569"/>
    </location>
</feature>
<dbReference type="InterPro" id="IPR036640">
    <property type="entry name" value="ABC1_TM_sf"/>
</dbReference>
<evidence type="ECO:0000256" key="6">
    <source>
        <dbReference type="SAM" id="Phobius"/>
    </source>
</evidence>
<keyword evidence="3 6" id="KW-0812">Transmembrane</keyword>
<feature type="transmembrane region" description="Helical" evidence="6">
    <location>
        <begin position="76"/>
        <end position="96"/>
    </location>
</feature>
<accession>A0A858RGH2</accession>
<evidence type="ECO:0000259" key="7">
    <source>
        <dbReference type="PROSITE" id="PS50893"/>
    </source>
</evidence>
<evidence type="ECO:0000256" key="3">
    <source>
        <dbReference type="ARBA" id="ARBA00022692"/>
    </source>
</evidence>
<dbReference type="Gene3D" id="1.20.1560.10">
    <property type="entry name" value="ABC transporter type 1, transmembrane domain"/>
    <property type="match status" value="1"/>
</dbReference>
<evidence type="ECO:0000256" key="2">
    <source>
        <dbReference type="ARBA" id="ARBA00022448"/>
    </source>
</evidence>
<feature type="transmembrane region" description="Helical" evidence="6">
    <location>
        <begin position="291"/>
        <end position="312"/>
    </location>
</feature>
<organism evidence="9 10">
    <name type="scientific">Luteolibacter luteus</name>
    <dbReference type="NCBI Taxonomy" id="2728835"/>
    <lineage>
        <taxon>Bacteria</taxon>
        <taxon>Pseudomonadati</taxon>
        <taxon>Verrucomicrobiota</taxon>
        <taxon>Verrucomicrobiia</taxon>
        <taxon>Verrucomicrobiales</taxon>
        <taxon>Verrucomicrobiaceae</taxon>
        <taxon>Luteolibacter</taxon>
    </lineage>
</organism>
<feature type="transmembrane region" description="Helical" evidence="6">
    <location>
        <begin position="150"/>
        <end position="170"/>
    </location>
</feature>
<dbReference type="Proteomes" id="UP000501812">
    <property type="component" value="Chromosome"/>
</dbReference>
<feature type="transmembrane region" description="Helical" evidence="6">
    <location>
        <begin position="261"/>
        <end position="285"/>
    </location>
</feature>